<dbReference type="PRINTS" id="PR00778">
    <property type="entry name" value="HTHARSR"/>
</dbReference>
<sequence length="308" mass="35511">MTVIHIDYSPVHELATSLFAYQDRKNQLHDLGNKWRKQMEKHLSDSFDARLDQLQFCDHISFLHLLILDSPAKHEIDSYLNWMAELGEGELYERLSPYLEEGPGMSIGLKAFRDGSVDVLREWQQACHISDHILGSLQRSAARVEELSRTLSYPDLIDAATSGVVLDLEEELEFILLIPAYHIKPLNRIDIMNDKQLVVSYAVDDEQMNEDTPTSQMLRMIKSLADEKRLILLHILAAGPVTFTELQQKTKLSKSNLHYHLSLLKTAGLLRMHLKKQGERYKYSARPESFDSLRDMLESYVFGLNRDK</sequence>
<evidence type="ECO:0000256" key="2">
    <source>
        <dbReference type="ARBA" id="ARBA00023125"/>
    </source>
</evidence>
<protein>
    <submittedName>
        <fullName evidence="5">Transcriptional regulator, ArsR family protein</fullName>
    </submittedName>
</protein>
<dbReference type="KEGG" id="palo:E6C60_1102"/>
<dbReference type="InterPro" id="IPR036390">
    <property type="entry name" value="WH_DNA-bd_sf"/>
</dbReference>
<dbReference type="PANTHER" id="PTHR33154">
    <property type="entry name" value="TRANSCRIPTIONAL REGULATOR, ARSR FAMILY"/>
    <property type="match status" value="1"/>
</dbReference>
<dbReference type="GO" id="GO:0003700">
    <property type="term" value="F:DNA-binding transcription factor activity"/>
    <property type="evidence" value="ECO:0007669"/>
    <property type="project" value="InterPro"/>
</dbReference>
<dbReference type="PROSITE" id="PS50987">
    <property type="entry name" value="HTH_ARSR_2"/>
    <property type="match status" value="1"/>
</dbReference>
<accession>A0A4P8XJT3</accession>
<reference evidence="5 6" key="1">
    <citation type="submission" date="2019-05" db="EMBL/GenBank/DDBJ databases">
        <authorList>
            <person name="Chen C."/>
        </authorList>
    </citation>
    <scope>NUCLEOTIDE SEQUENCE [LARGE SCALE GENOMIC DNA]</scope>
    <source>
        <strain evidence="5 6">HB172198</strain>
    </source>
</reference>
<keyword evidence="2" id="KW-0238">DNA-binding</keyword>
<feature type="domain" description="HTH arsR-type" evidence="4">
    <location>
        <begin position="209"/>
        <end position="305"/>
    </location>
</feature>
<organism evidence="5 6">
    <name type="scientific">Paenibacillus algicola</name>
    <dbReference type="NCBI Taxonomy" id="2565926"/>
    <lineage>
        <taxon>Bacteria</taxon>
        <taxon>Bacillati</taxon>
        <taxon>Bacillota</taxon>
        <taxon>Bacilli</taxon>
        <taxon>Bacillales</taxon>
        <taxon>Paenibacillaceae</taxon>
        <taxon>Paenibacillus</taxon>
    </lineage>
</organism>
<dbReference type="Gene3D" id="1.10.10.10">
    <property type="entry name" value="Winged helix-like DNA-binding domain superfamily/Winged helix DNA-binding domain"/>
    <property type="match status" value="1"/>
</dbReference>
<dbReference type="InterPro" id="IPR051081">
    <property type="entry name" value="HTH_MetalResp_TranReg"/>
</dbReference>
<dbReference type="PANTHER" id="PTHR33154:SF33">
    <property type="entry name" value="TRANSCRIPTIONAL REPRESSOR SDPR"/>
    <property type="match status" value="1"/>
</dbReference>
<evidence type="ECO:0000256" key="3">
    <source>
        <dbReference type="ARBA" id="ARBA00023163"/>
    </source>
</evidence>
<evidence type="ECO:0000259" key="4">
    <source>
        <dbReference type="PROSITE" id="PS50987"/>
    </source>
</evidence>
<dbReference type="SUPFAM" id="SSF46785">
    <property type="entry name" value="Winged helix' DNA-binding domain"/>
    <property type="match status" value="1"/>
</dbReference>
<dbReference type="InterPro" id="IPR001845">
    <property type="entry name" value="HTH_ArsR_DNA-bd_dom"/>
</dbReference>
<evidence type="ECO:0000256" key="1">
    <source>
        <dbReference type="ARBA" id="ARBA00023015"/>
    </source>
</evidence>
<gene>
    <name evidence="5" type="ORF">E6C60_1102</name>
</gene>
<evidence type="ECO:0000313" key="5">
    <source>
        <dbReference type="EMBL" id="QCT01820.1"/>
    </source>
</evidence>
<dbReference type="Proteomes" id="UP000300879">
    <property type="component" value="Chromosome"/>
</dbReference>
<dbReference type="RefSeq" id="WP_138224882.1">
    <property type="nucleotide sequence ID" value="NZ_CP040396.1"/>
</dbReference>
<proteinExistence type="predicted"/>
<dbReference type="InterPro" id="IPR036388">
    <property type="entry name" value="WH-like_DNA-bd_sf"/>
</dbReference>
<keyword evidence="6" id="KW-1185">Reference proteome</keyword>
<dbReference type="Pfam" id="PF01022">
    <property type="entry name" value="HTH_5"/>
    <property type="match status" value="1"/>
</dbReference>
<evidence type="ECO:0000313" key="6">
    <source>
        <dbReference type="Proteomes" id="UP000300879"/>
    </source>
</evidence>
<dbReference type="SMART" id="SM00418">
    <property type="entry name" value="HTH_ARSR"/>
    <property type="match status" value="1"/>
</dbReference>
<name>A0A4P8XJT3_9BACL</name>
<dbReference type="InterPro" id="IPR011991">
    <property type="entry name" value="ArsR-like_HTH"/>
</dbReference>
<dbReference type="CDD" id="cd00090">
    <property type="entry name" value="HTH_ARSR"/>
    <property type="match status" value="1"/>
</dbReference>
<dbReference type="OrthoDB" id="2646147at2"/>
<keyword evidence="1" id="KW-0805">Transcription regulation</keyword>
<keyword evidence="3" id="KW-0804">Transcription</keyword>
<dbReference type="GO" id="GO:0003677">
    <property type="term" value="F:DNA binding"/>
    <property type="evidence" value="ECO:0007669"/>
    <property type="project" value="UniProtKB-KW"/>
</dbReference>
<dbReference type="EMBL" id="CP040396">
    <property type="protein sequence ID" value="QCT01820.1"/>
    <property type="molecule type" value="Genomic_DNA"/>
</dbReference>
<dbReference type="AlphaFoldDB" id="A0A4P8XJT3"/>